<dbReference type="PANTHER" id="PTHR43415">
    <property type="entry name" value="SPERMIDINE N(1)-ACETYLTRANSFERASE"/>
    <property type="match status" value="1"/>
</dbReference>
<dbReference type="EMBL" id="CP134494">
    <property type="protein sequence ID" value="WNF21094.1"/>
    <property type="molecule type" value="Genomic_DNA"/>
</dbReference>
<dbReference type="PIRSF" id="PIRSF037663">
    <property type="entry name" value="Acetyltransf_GNAT_prd"/>
    <property type="match status" value="1"/>
</dbReference>
<gene>
    <name evidence="2" type="ORF">RH061_12865</name>
</gene>
<evidence type="ECO:0000313" key="3">
    <source>
        <dbReference type="Proteomes" id="UP001303324"/>
    </source>
</evidence>
<dbReference type="InterPro" id="IPR000182">
    <property type="entry name" value="GNAT_dom"/>
</dbReference>
<dbReference type="Proteomes" id="UP001303324">
    <property type="component" value="Chromosome"/>
</dbReference>
<reference evidence="2 3" key="1">
    <citation type="submission" date="2023-09" db="EMBL/GenBank/DDBJ databases">
        <title>Microbial mechanism of fulvic acid promoting antimony reduction mineralization in rice fields.</title>
        <authorList>
            <person name="Chen G."/>
            <person name="Lan J."/>
        </authorList>
    </citation>
    <scope>NUCLEOTIDE SEQUENCE [LARGE SCALE GENOMIC DNA]</scope>
    <source>
        <strain evidence="2 3">PS1</strain>
    </source>
</reference>
<keyword evidence="2" id="KW-0808">Transferase</keyword>
<dbReference type="Pfam" id="PF00583">
    <property type="entry name" value="Acetyltransf_1"/>
    <property type="match status" value="1"/>
</dbReference>
<dbReference type="EC" id="2.-.-.-" evidence="2"/>
<sequence>MNIRQAEERDTENFAQLIQEVESTTSFMLFGPGERRYNPEAQRKIIQAFTAEENSTIFLAEADSGLAGYLIAKGGSAARSEHSAYLVIGIKENHRGNGVGTKLFEELFSWGKEIQLHRLELTVMTENKAGIALYEKMGFEIEGTKIDSLVVDGQYKDEYYMAKIL</sequence>
<dbReference type="InterPro" id="IPR017255">
    <property type="entry name" value="AcTrfase_GNAT_prd"/>
</dbReference>
<dbReference type="RefSeq" id="WP_311070696.1">
    <property type="nucleotide sequence ID" value="NZ_CP134494.1"/>
</dbReference>
<dbReference type="GO" id="GO:0016740">
    <property type="term" value="F:transferase activity"/>
    <property type="evidence" value="ECO:0007669"/>
    <property type="project" value="UniProtKB-KW"/>
</dbReference>
<name>A0ABY9VB22_9BACI</name>
<accession>A0ABY9VB22</accession>
<dbReference type="Gene3D" id="3.40.630.30">
    <property type="match status" value="1"/>
</dbReference>
<dbReference type="InterPro" id="IPR016181">
    <property type="entry name" value="Acyl_CoA_acyltransferase"/>
</dbReference>
<evidence type="ECO:0000313" key="2">
    <source>
        <dbReference type="EMBL" id="WNF21094.1"/>
    </source>
</evidence>
<dbReference type="PANTHER" id="PTHR43415:SF3">
    <property type="entry name" value="GNAT-FAMILY ACETYLTRANSFERASE"/>
    <property type="match status" value="1"/>
</dbReference>
<proteinExistence type="predicted"/>
<protein>
    <submittedName>
        <fullName evidence="2">GNAT family protein</fullName>
        <ecNumber evidence="2">2.-.-.-</ecNumber>
    </submittedName>
</protein>
<organism evidence="2 3">
    <name type="scientific">Mesobacillus jeotgali</name>
    <dbReference type="NCBI Taxonomy" id="129985"/>
    <lineage>
        <taxon>Bacteria</taxon>
        <taxon>Bacillati</taxon>
        <taxon>Bacillota</taxon>
        <taxon>Bacilli</taxon>
        <taxon>Bacillales</taxon>
        <taxon>Bacillaceae</taxon>
        <taxon>Mesobacillus</taxon>
    </lineage>
</organism>
<dbReference type="SUPFAM" id="SSF55729">
    <property type="entry name" value="Acyl-CoA N-acyltransferases (Nat)"/>
    <property type="match status" value="1"/>
</dbReference>
<feature type="domain" description="N-acetyltransferase" evidence="1">
    <location>
        <begin position="1"/>
        <end position="165"/>
    </location>
</feature>
<keyword evidence="3" id="KW-1185">Reference proteome</keyword>
<dbReference type="CDD" id="cd04301">
    <property type="entry name" value="NAT_SF"/>
    <property type="match status" value="1"/>
</dbReference>
<dbReference type="PROSITE" id="PS51186">
    <property type="entry name" value="GNAT"/>
    <property type="match status" value="1"/>
</dbReference>
<evidence type="ECO:0000259" key="1">
    <source>
        <dbReference type="PROSITE" id="PS51186"/>
    </source>
</evidence>